<dbReference type="PANTHER" id="PTHR11776:SF22">
    <property type="entry name" value="ADENINE PHOSPHORIBOSYLTRANSFERASE 5"/>
    <property type="match status" value="1"/>
</dbReference>
<keyword evidence="8" id="KW-0328">Glycosyltransferase</keyword>
<evidence type="ECO:0000256" key="2">
    <source>
        <dbReference type="ARBA" id="ARBA00004496"/>
    </source>
</evidence>
<keyword evidence="7" id="KW-0963">Cytoplasm</keyword>
<evidence type="ECO:0000256" key="4">
    <source>
        <dbReference type="ARBA" id="ARBA00008391"/>
    </source>
</evidence>
<evidence type="ECO:0000256" key="3">
    <source>
        <dbReference type="ARBA" id="ARBA00004659"/>
    </source>
</evidence>
<feature type="domain" description="Phosphoribosyltransferase" evidence="12">
    <location>
        <begin position="59"/>
        <end position="172"/>
    </location>
</feature>
<evidence type="ECO:0000313" key="14">
    <source>
        <dbReference type="Proteomes" id="UP000007305"/>
    </source>
</evidence>
<sequence>MGEEASCDAVSLTEAGTNAKPVGKEVGREPAAAPAAAADPRLQGISDAIRVVPHFPKQGIEARGFVFGPAIALAIGAKFIPLRKPRKLPESCADTGSRKQLLLLLLEGEVISEKYVLEYGTDCLEMRVGAIERSGERVLVIDDLVATGGTLCAAIRLLERAGADVVECACVIGLPKFKDLYKLNGKPVYVLVESRE</sequence>
<keyword evidence="9" id="KW-0808">Transferase</keyword>
<dbReference type="EnsemblPlants" id="Zm00001eb184610_T006">
    <property type="protein sequence ID" value="Zm00001eb184610_P006"/>
    <property type="gene ID" value="Zm00001eb184610"/>
</dbReference>
<accession>A0A804NTB5</accession>
<dbReference type="PANTHER" id="PTHR11776">
    <property type="entry name" value="ADENINE PHOSPHORIBOSYLTRANSFERASE"/>
    <property type="match status" value="1"/>
</dbReference>
<dbReference type="Gene3D" id="3.40.50.2020">
    <property type="match status" value="1"/>
</dbReference>
<keyword evidence="10" id="KW-0660">Purine salvage</keyword>
<comment type="subcellular location">
    <subcellularLocation>
        <location evidence="2">Cytoplasm</location>
    </subcellularLocation>
</comment>
<evidence type="ECO:0000256" key="6">
    <source>
        <dbReference type="ARBA" id="ARBA00011893"/>
    </source>
</evidence>
<keyword evidence="15" id="KW-1267">Proteomics identification</keyword>
<dbReference type="CDD" id="cd06223">
    <property type="entry name" value="PRTases_typeI"/>
    <property type="match status" value="1"/>
</dbReference>
<evidence type="ECO:0000256" key="10">
    <source>
        <dbReference type="ARBA" id="ARBA00022726"/>
    </source>
</evidence>
<organism evidence="13 14">
    <name type="scientific">Zea mays</name>
    <name type="common">Maize</name>
    <dbReference type="NCBI Taxonomy" id="4577"/>
    <lineage>
        <taxon>Eukaryota</taxon>
        <taxon>Viridiplantae</taxon>
        <taxon>Streptophyta</taxon>
        <taxon>Embryophyta</taxon>
        <taxon>Tracheophyta</taxon>
        <taxon>Spermatophyta</taxon>
        <taxon>Magnoliopsida</taxon>
        <taxon>Liliopsida</taxon>
        <taxon>Poales</taxon>
        <taxon>Poaceae</taxon>
        <taxon>PACMAD clade</taxon>
        <taxon>Panicoideae</taxon>
        <taxon>Andropogonodae</taxon>
        <taxon>Andropogoneae</taxon>
        <taxon>Tripsacinae</taxon>
        <taxon>Zea</taxon>
    </lineage>
</organism>
<evidence type="ECO:0000256" key="8">
    <source>
        <dbReference type="ARBA" id="ARBA00022676"/>
    </source>
</evidence>
<evidence type="ECO:0000256" key="1">
    <source>
        <dbReference type="ARBA" id="ARBA00000868"/>
    </source>
</evidence>
<dbReference type="AlphaFoldDB" id="A0A804NTB5"/>
<reference evidence="13" key="2">
    <citation type="submission" date="2019-07" db="EMBL/GenBank/DDBJ databases">
        <authorList>
            <person name="Seetharam A."/>
            <person name="Woodhouse M."/>
            <person name="Cannon E."/>
        </authorList>
    </citation>
    <scope>NUCLEOTIDE SEQUENCE [LARGE SCALE GENOMIC DNA]</scope>
    <source>
        <strain evidence="13">cv. B73</strain>
    </source>
</reference>
<evidence type="ECO:0000256" key="7">
    <source>
        <dbReference type="ARBA" id="ARBA00022490"/>
    </source>
</evidence>
<gene>
    <name evidence="13" type="primary">LOC100275070</name>
</gene>
<comment type="similarity">
    <text evidence="4">Belongs to the purine/pyrimidine phosphoribosyltransferase family.</text>
</comment>
<dbReference type="EC" id="2.4.2.7" evidence="6"/>
<dbReference type="InterPro" id="IPR000836">
    <property type="entry name" value="PRTase_dom"/>
</dbReference>
<evidence type="ECO:0000259" key="12">
    <source>
        <dbReference type="Pfam" id="PF00156"/>
    </source>
</evidence>
<dbReference type="InterPro" id="IPR050120">
    <property type="entry name" value="Adenine_PRTase"/>
</dbReference>
<comment type="pathway">
    <text evidence="3">Purine metabolism; AMP biosynthesis via salvage pathway; AMP from adenine: step 1/1.</text>
</comment>
<dbReference type="SUPFAM" id="SSF53271">
    <property type="entry name" value="PRTase-like"/>
    <property type="match status" value="1"/>
</dbReference>
<dbReference type="OrthoDB" id="363185at2759"/>
<dbReference type="Proteomes" id="UP000007305">
    <property type="component" value="Chromosome 4"/>
</dbReference>
<evidence type="ECO:0000256" key="11">
    <source>
        <dbReference type="SAM" id="MobiDB-lite"/>
    </source>
</evidence>
<evidence type="ECO:0000313" key="13">
    <source>
        <dbReference type="EnsemblPlants" id="Zm00001eb184610_P006"/>
    </source>
</evidence>
<feature type="region of interest" description="Disordered" evidence="11">
    <location>
        <begin position="18"/>
        <end position="37"/>
    </location>
</feature>
<name>A0A804NTB5_MAIZE</name>
<reference evidence="13" key="3">
    <citation type="submission" date="2021-05" db="UniProtKB">
        <authorList>
            <consortium name="EnsemblPlants"/>
        </authorList>
    </citation>
    <scope>IDENTIFICATION</scope>
    <source>
        <strain evidence="13">cv. B73</strain>
    </source>
</reference>
<comment type="catalytic activity">
    <reaction evidence="1">
        <text>AMP + diphosphate = 5-phospho-alpha-D-ribose 1-diphosphate + adenine</text>
        <dbReference type="Rhea" id="RHEA:16609"/>
        <dbReference type="ChEBI" id="CHEBI:16708"/>
        <dbReference type="ChEBI" id="CHEBI:33019"/>
        <dbReference type="ChEBI" id="CHEBI:58017"/>
        <dbReference type="ChEBI" id="CHEBI:456215"/>
        <dbReference type="EC" id="2.4.2.7"/>
    </reaction>
</comment>
<dbReference type="GO" id="GO:0003999">
    <property type="term" value="F:adenine phosphoribosyltransferase activity"/>
    <property type="evidence" value="ECO:0007669"/>
    <property type="project" value="UniProtKB-EC"/>
</dbReference>
<protein>
    <recommendedName>
        <fullName evidence="6">adenine phosphoribosyltransferase</fullName>
        <ecNumber evidence="6">2.4.2.7</ecNumber>
    </recommendedName>
</protein>
<dbReference type="Pfam" id="PF00156">
    <property type="entry name" value="Pribosyltran"/>
    <property type="match status" value="1"/>
</dbReference>
<evidence type="ECO:0000256" key="5">
    <source>
        <dbReference type="ARBA" id="ARBA00011738"/>
    </source>
</evidence>
<dbReference type="GO" id="GO:0005737">
    <property type="term" value="C:cytoplasm"/>
    <property type="evidence" value="ECO:0007669"/>
    <property type="project" value="UniProtKB-SubCell"/>
</dbReference>
<evidence type="ECO:0000256" key="9">
    <source>
        <dbReference type="ARBA" id="ARBA00022679"/>
    </source>
</evidence>
<proteinExistence type="evidence at protein level"/>
<dbReference type="GO" id="GO:0006166">
    <property type="term" value="P:purine ribonucleoside salvage"/>
    <property type="evidence" value="ECO:0007669"/>
    <property type="project" value="UniProtKB-KW"/>
</dbReference>
<evidence type="ECO:0007829" key="15">
    <source>
        <dbReference type="PeptideAtlas" id="A0A804NTB5"/>
    </source>
</evidence>
<reference evidence="14" key="1">
    <citation type="journal article" date="2009" name="Science">
        <title>The B73 maize genome: complexity, diversity, and dynamics.</title>
        <authorList>
            <person name="Schnable P.S."/>
            <person name="Ware D."/>
            <person name="Fulton R.S."/>
            <person name="Stein J.C."/>
            <person name="Wei F."/>
            <person name="Pasternak S."/>
            <person name="Liang C."/>
            <person name="Zhang J."/>
            <person name="Fulton L."/>
            <person name="Graves T.A."/>
            <person name="Minx P."/>
            <person name="Reily A.D."/>
            <person name="Courtney L."/>
            <person name="Kruchowski S.S."/>
            <person name="Tomlinson C."/>
            <person name="Strong C."/>
            <person name="Delehaunty K."/>
            <person name="Fronick C."/>
            <person name="Courtney B."/>
            <person name="Rock S.M."/>
            <person name="Belter E."/>
            <person name="Du F."/>
            <person name="Kim K."/>
            <person name="Abbott R.M."/>
            <person name="Cotton M."/>
            <person name="Levy A."/>
            <person name="Marchetto P."/>
            <person name="Ochoa K."/>
            <person name="Jackson S.M."/>
            <person name="Gillam B."/>
            <person name="Chen W."/>
            <person name="Yan L."/>
            <person name="Higginbotham J."/>
            <person name="Cardenas M."/>
            <person name="Waligorski J."/>
            <person name="Applebaum E."/>
            <person name="Phelps L."/>
            <person name="Falcone J."/>
            <person name="Kanchi K."/>
            <person name="Thane T."/>
            <person name="Scimone A."/>
            <person name="Thane N."/>
            <person name="Henke J."/>
            <person name="Wang T."/>
            <person name="Ruppert J."/>
            <person name="Shah N."/>
            <person name="Rotter K."/>
            <person name="Hodges J."/>
            <person name="Ingenthron E."/>
            <person name="Cordes M."/>
            <person name="Kohlberg S."/>
            <person name="Sgro J."/>
            <person name="Delgado B."/>
            <person name="Mead K."/>
            <person name="Chinwalla A."/>
            <person name="Leonard S."/>
            <person name="Crouse K."/>
            <person name="Collura K."/>
            <person name="Kudrna D."/>
            <person name="Currie J."/>
            <person name="He R."/>
            <person name="Angelova A."/>
            <person name="Rajasekar S."/>
            <person name="Mueller T."/>
            <person name="Lomeli R."/>
            <person name="Scara G."/>
            <person name="Ko A."/>
            <person name="Delaney K."/>
            <person name="Wissotski M."/>
            <person name="Lopez G."/>
            <person name="Campos D."/>
            <person name="Braidotti M."/>
            <person name="Ashley E."/>
            <person name="Golser W."/>
            <person name="Kim H."/>
            <person name="Lee S."/>
            <person name="Lin J."/>
            <person name="Dujmic Z."/>
            <person name="Kim W."/>
            <person name="Talag J."/>
            <person name="Zuccolo A."/>
            <person name="Fan C."/>
            <person name="Sebastian A."/>
            <person name="Kramer M."/>
            <person name="Spiegel L."/>
            <person name="Nascimento L."/>
            <person name="Zutavern T."/>
            <person name="Miller B."/>
            <person name="Ambroise C."/>
            <person name="Muller S."/>
            <person name="Spooner W."/>
            <person name="Narechania A."/>
            <person name="Ren L."/>
            <person name="Wei S."/>
            <person name="Kumari S."/>
            <person name="Faga B."/>
            <person name="Levy M.J."/>
            <person name="McMahan L."/>
            <person name="Van Buren P."/>
            <person name="Vaughn M.W."/>
            <person name="Ying K."/>
            <person name="Yeh C.-T."/>
            <person name="Emrich S.J."/>
            <person name="Jia Y."/>
            <person name="Kalyanaraman A."/>
            <person name="Hsia A.-P."/>
            <person name="Barbazuk W.B."/>
            <person name="Baucom R.S."/>
            <person name="Brutnell T.P."/>
            <person name="Carpita N.C."/>
            <person name="Chaparro C."/>
            <person name="Chia J.-M."/>
            <person name="Deragon J.-M."/>
            <person name="Estill J.C."/>
            <person name="Fu Y."/>
            <person name="Jeddeloh J.A."/>
            <person name="Han Y."/>
            <person name="Lee H."/>
            <person name="Li P."/>
            <person name="Lisch D.R."/>
            <person name="Liu S."/>
            <person name="Liu Z."/>
            <person name="Nagel D.H."/>
            <person name="McCann M.C."/>
            <person name="SanMiguel P."/>
            <person name="Myers A.M."/>
            <person name="Nettleton D."/>
            <person name="Nguyen J."/>
            <person name="Penning B.W."/>
            <person name="Ponnala L."/>
            <person name="Schneider K.L."/>
            <person name="Schwartz D.C."/>
            <person name="Sharma A."/>
            <person name="Soderlund C."/>
            <person name="Springer N.M."/>
            <person name="Sun Q."/>
            <person name="Wang H."/>
            <person name="Waterman M."/>
            <person name="Westerman R."/>
            <person name="Wolfgruber T.K."/>
            <person name="Yang L."/>
            <person name="Yu Y."/>
            <person name="Zhang L."/>
            <person name="Zhou S."/>
            <person name="Zhu Q."/>
            <person name="Bennetzen J.L."/>
            <person name="Dawe R.K."/>
            <person name="Jiang J."/>
            <person name="Jiang N."/>
            <person name="Presting G.G."/>
            <person name="Wessler S.R."/>
            <person name="Aluru S."/>
            <person name="Martienssen R.A."/>
            <person name="Clifton S.W."/>
            <person name="McCombie W.R."/>
            <person name="Wing R.A."/>
            <person name="Wilson R.K."/>
        </authorList>
    </citation>
    <scope>NUCLEOTIDE SEQUENCE [LARGE SCALE GENOMIC DNA]</scope>
    <source>
        <strain evidence="14">cv. B73</strain>
    </source>
</reference>
<keyword evidence="14" id="KW-1185">Reference proteome</keyword>
<dbReference type="Gramene" id="Zm00001eb184610_T006">
    <property type="protein sequence ID" value="Zm00001eb184610_P006"/>
    <property type="gene ID" value="Zm00001eb184610"/>
</dbReference>
<comment type="subunit">
    <text evidence="5">Homodimer.</text>
</comment>
<dbReference type="InterPro" id="IPR029057">
    <property type="entry name" value="PRTase-like"/>
</dbReference>